<dbReference type="SUPFAM" id="SSF55729">
    <property type="entry name" value="Acyl-CoA N-acyltransferases (Nat)"/>
    <property type="match status" value="1"/>
</dbReference>
<dbReference type="PANTHER" id="PTHR42791:SF1">
    <property type="entry name" value="N-ACETYLTRANSFERASE DOMAIN-CONTAINING PROTEIN"/>
    <property type="match status" value="1"/>
</dbReference>
<dbReference type="InterPro" id="IPR052523">
    <property type="entry name" value="Trichothecene_AcTrans"/>
</dbReference>
<dbReference type="KEGG" id="adl:AURDEDRAFT_173843"/>
<dbReference type="InParanoid" id="J0CZK8"/>
<sequence>MSHHTFTVRVASEKDAESIAPLQWEAFQNMIPYLRPLGLQDKDGFLAHFGGRNLEIAGGEEGLNMQWLVAVIPDTQEVAAAARWERIANACEGEFEPKATSVFGGPPQVEFFNKLHLMHRSVMKDQPHFCLHILATHPSFQRKGAASALLRYMTAVSDEEKLPLYVEAAPGSVPVYEKFGWAPVDKLWLPKIPGHADDFELIMFNMRFIAVALLALASLVAAAPPNTGDAIAQDPPAGCAQLPSGTVVC</sequence>
<evidence type="ECO:0000259" key="1">
    <source>
        <dbReference type="PROSITE" id="PS51186"/>
    </source>
</evidence>
<evidence type="ECO:0000313" key="2">
    <source>
        <dbReference type="EMBL" id="EJD37086.1"/>
    </source>
</evidence>
<keyword evidence="2" id="KW-0808">Transferase</keyword>
<dbReference type="CDD" id="cd04301">
    <property type="entry name" value="NAT_SF"/>
    <property type="match status" value="1"/>
</dbReference>
<dbReference type="eggNOG" id="ENOG502SC13">
    <property type="taxonomic scope" value="Eukaryota"/>
</dbReference>
<keyword evidence="2" id="KW-0012">Acyltransferase</keyword>
<protein>
    <submittedName>
        <fullName evidence="2">Acyl-CoA N-acyltransferase</fullName>
    </submittedName>
</protein>
<keyword evidence="3" id="KW-1185">Reference proteome</keyword>
<reference evidence="3" key="1">
    <citation type="journal article" date="2012" name="Science">
        <title>The Paleozoic origin of enzymatic lignin decomposition reconstructed from 31 fungal genomes.</title>
        <authorList>
            <person name="Floudas D."/>
            <person name="Binder M."/>
            <person name="Riley R."/>
            <person name="Barry K."/>
            <person name="Blanchette R.A."/>
            <person name="Henrissat B."/>
            <person name="Martinez A.T."/>
            <person name="Otillar R."/>
            <person name="Spatafora J.W."/>
            <person name="Yadav J.S."/>
            <person name="Aerts A."/>
            <person name="Benoit I."/>
            <person name="Boyd A."/>
            <person name="Carlson A."/>
            <person name="Copeland A."/>
            <person name="Coutinho P.M."/>
            <person name="de Vries R.P."/>
            <person name="Ferreira P."/>
            <person name="Findley K."/>
            <person name="Foster B."/>
            <person name="Gaskell J."/>
            <person name="Glotzer D."/>
            <person name="Gorecki P."/>
            <person name="Heitman J."/>
            <person name="Hesse C."/>
            <person name="Hori C."/>
            <person name="Igarashi K."/>
            <person name="Jurgens J.A."/>
            <person name="Kallen N."/>
            <person name="Kersten P."/>
            <person name="Kohler A."/>
            <person name="Kuees U."/>
            <person name="Kumar T.K.A."/>
            <person name="Kuo A."/>
            <person name="LaButti K."/>
            <person name="Larrondo L.F."/>
            <person name="Lindquist E."/>
            <person name="Ling A."/>
            <person name="Lombard V."/>
            <person name="Lucas S."/>
            <person name="Lundell T."/>
            <person name="Martin R."/>
            <person name="McLaughlin D.J."/>
            <person name="Morgenstern I."/>
            <person name="Morin E."/>
            <person name="Murat C."/>
            <person name="Nagy L.G."/>
            <person name="Nolan M."/>
            <person name="Ohm R.A."/>
            <person name="Patyshakuliyeva A."/>
            <person name="Rokas A."/>
            <person name="Ruiz-Duenas F.J."/>
            <person name="Sabat G."/>
            <person name="Salamov A."/>
            <person name="Samejima M."/>
            <person name="Schmutz J."/>
            <person name="Slot J.C."/>
            <person name="St John F."/>
            <person name="Stenlid J."/>
            <person name="Sun H."/>
            <person name="Sun S."/>
            <person name="Syed K."/>
            <person name="Tsang A."/>
            <person name="Wiebenga A."/>
            <person name="Young D."/>
            <person name="Pisabarro A."/>
            <person name="Eastwood D.C."/>
            <person name="Martin F."/>
            <person name="Cullen D."/>
            <person name="Grigoriev I.V."/>
            <person name="Hibbett D.S."/>
        </authorList>
    </citation>
    <scope>NUCLEOTIDE SEQUENCE [LARGE SCALE GENOMIC DNA]</scope>
    <source>
        <strain evidence="3">TFB10046</strain>
    </source>
</reference>
<evidence type="ECO:0000313" key="3">
    <source>
        <dbReference type="Proteomes" id="UP000006514"/>
    </source>
</evidence>
<dbReference type="PANTHER" id="PTHR42791">
    <property type="entry name" value="GNAT FAMILY ACETYLTRANSFERASE"/>
    <property type="match status" value="1"/>
</dbReference>
<dbReference type="InterPro" id="IPR016181">
    <property type="entry name" value="Acyl_CoA_acyltransferase"/>
</dbReference>
<feature type="domain" description="N-acetyltransferase" evidence="1">
    <location>
        <begin position="6"/>
        <end position="206"/>
    </location>
</feature>
<name>J0CZK8_AURST</name>
<dbReference type="GO" id="GO:0016747">
    <property type="term" value="F:acyltransferase activity, transferring groups other than amino-acyl groups"/>
    <property type="evidence" value="ECO:0007669"/>
    <property type="project" value="InterPro"/>
</dbReference>
<dbReference type="Gene3D" id="3.40.630.30">
    <property type="match status" value="1"/>
</dbReference>
<dbReference type="OrthoDB" id="2744543at2759"/>
<dbReference type="Pfam" id="PF13673">
    <property type="entry name" value="Acetyltransf_10"/>
    <property type="match status" value="1"/>
</dbReference>
<proteinExistence type="predicted"/>
<dbReference type="AlphaFoldDB" id="J0CZK8"/>
<dbReference type="EMBL" id="JH687847">
    <property type="protein sequence ID" value="EJD37086.1"/>
    <property type="molecule type" value="Genomic_DNA"/>
</dbReference>
<dbReference type="InterPro" id="IPR000182">
    <property type="entry name" value="GNAT_dom"/>
</dbReference>
<dbReference type="Proteomes" id="UP000006514">
    <property type="component" value="Unassembled WGS sequence"/>
</dbReference>
<organism evidence="2 3">
    <name type="scientific">Auricularia subglabra (strain TFB-10046 / SS5)</name>
    <name type="common">White-rot fungus</name>
    <name type="synonym">Auricularia delicata (strain TFB10046)</name>
    <dbReference type="NCBI Taxonomy" id="717982"/>
    <lineage>
        <taxon>Eukaryota</taxon>
        <taxon>Fungi</taxon>
        <taxon>Dikarya</taxon>
        <taxon>Basidiomycota</taxon>
        <taxon>Agaricomycotina</taxon>
        <taxon>Agaricomycetes</taxon>
        <taxon>Auriculariales</taxon>
        <taxon>Auriculariaceae</taxon>
        <taxon>Auricularia</taxon>
    </lineage>
</organism>
<dbReference type="PROSITE" id="PS51186">
    <property type="entry name" value="GNAT"/>
    <property type="match status" value="1"/>
</dbReference>
<accession>J0CZK8</accession>
<gene>
    <name evidence="2" type="ORF">AURDEDRAFT_173843</name>
</gene>